<sequence>VIETAGDKSMQVKYEMSMKNQMYGKSGDFIKGRELFAMILVSFKSPDHTEVLYNSHHLYVFNYYGDDQLEAFYNKWLDIVYNMKQDDRPSLNSLRDTLFRKIEHSKLMHFDISRYRTFDEGHPQKTYDFLITMIKGYIARGKQERLLKERERAVKISLTSTKTTPALEDAEKPTAPIKTKKENVAAASSTDDPPKGRPKAKAKSEAASVLPTPSPKSHADKNNKKGKGGKGRSSSPVDKKKIFCNYFFNK</sequence>
<dbReference type="EMBL" id="CAMXCT020001922">
    <property type="protein sequence ID" value="CAL1147572.1"/>
    <property type="molecule type" value="Genomic_DNA"/>
</dbReference>
<dbReference type="AlphaFoldDB" id="A0A9P1CND7"/>
<name>A0A9P1CND7_9DINO</name>
<keyword evidence="4" id="KW-1185">Reference proteome</keyword>
<reference evidence="3 4" key="2">
    <citation type="submission" date="2024-05" db="EMBL/GenBank/DDBJ databases">
        <authorList>
            <person name="Chen Y."/>
            <person name="Shah S."/>
            <person name="Dougan E. K."/>
            <person name="Thang M."/>
            <person name="Chan C."/>
        </authorList>
    </citation>
    <scope>NUCLEOTIDE SEQUENCE [LARGE SCALE GENOMIC DNA]</scope>
</reference>
<evidence type="ECO:0000256" key="1">
    <source>
        <dbReference type="SAM" id="MobiDB-lite"/>
    </source>
</evidence>
<dbReference type="EMBL" id="CAMXCT030001922">
    <property type="protein sequence ID" value="CAL4781509.1"/>
    <property type="molecule type" value="Genomic_DNA"/>
</dbReference>
<comment type="caution">
    <text evidence="2">The sequence shown here is derived from an EMBL/GenBank/DDBJ whole genome shotgun (WGS) entry which is preliminary data.</text>
</comment>
<evidence type="ECO:0000313" key="2">
    <source>
        <dbReference type="EMBL" id="CAI3994197.1"/>
    </source>
</evidence>
<evidence type="ECO:0000313" key="4">
    <source>
        <dbReference type="Proteomes" id="UP001152797"/>
    </source>
</evidence>
<feature type="non-terminal residue" evidence="2">
    <location>
        <position position="250"/>
    </location>
</feature>
<gene>
    <name evidence="2" type="ORF">C1SCF055_LOCUS20865</name>
</gene>
<evidence type="ECO:0000313" key="3">
    <source>
        <dbReference type="EMBL" id="CAL4781509.1"/>
    </source>
</evidence>
<protein>
    <submittedName>
        <fullName evidence="3">C3H1-type domain-containing protein</fullName>
    </submittedName>
</protein>
<feature type="region of interest" description="Disordered" evidence="1">
    <location>
        <begin position="164"/>
        <end position="237"/>
    </location>
</feature>
<organism evidence="2">
    <name type="scientific">Cladocopium goreaui</name>
    <dbReference type="NCBI Taxonomy" id="2562237"/>
    <lineage>
        <taxon>Eukaryota</taxon>
        <taxon>Sar</taxon>
        <taxon>Alveolata</taxon>
        <taxon>Dinophyceae</taxon>
        <taxon>Suessiales</taxon>
        <taxon>Symbiodiniaceae</taxon>
        <taxon>Cladocopium</taxon>
    </lineage>
</organism>
<proteinExistence type="predicted"/>
<accession>A0A9P1CND7</accession>
<feature type="non-terminal residue" evidence="2">
    <location>
        <position position="1"/>
    </location>
</feature>
<reference evidence="2" key="1">
    <citation type="submission" date="2022-10" db="EMBL/GenBank/DDBJ databases">
        <authorList>
            <person name="Chen Y."/>
            <person name="Dougan E. K."/>
            <person name="Chan C."/>
            <person name="Rhodes N."/>
            <person name="Thang M."/>
        </authorList>
    </citation>
    <scope>NUCLEOTIDE SEQUENCE</scope>
</reference>
<dbReference type="EMBL" id="CAMXCT010001922">
    <property type="protein sequence ID" value="CAI3994197.1"/>
    <property type="molecule type" value="Genomic_DNA"/>
</dbReference>
<dbReference type="Proteomes" id="UP001152797">
    <property type="component" value="Unassembled WGS sequence"/>
</dbReference>